<name>A0A975A246_9BACT</name>
<dbReference type="Gene3D" id="3.10.520.10">
    <property type="entry name" value="ApbE-like domains"/>
    <property type="match status" value="1"/>
</dbReference>
<keyword evidence="3 10" id="KW-0285">Flavoprotein</keyword>
<evidence type="ECO:0000256" key="9">
    <source>
        <dbReference type="ARBA" id="ARBA00048540"/>
    </source>
</evidence>
<proteinExistence type="inferred from homology"/>
<feature type="binding site" evidence="11">
    <location>
        <position position="173"/>
    </location>
    <ligand>
        <name>Mg(2+)</name>
        <dbReference type="ChEBI" id="CHEBI:18420"/>
    </ligand>
</feature>
<dbReference type="PANTHER" id="PTHR30040">
    <property type="entry name" value="THIAMINE BIOSYNTHESIS LIPOPROTEIN APBE"/>
    <property type="match status" value="1"/>
</dbReference>
<evidence type="ECO:0000256" key="8">
    <source>
        <dbReference type="ARBA" id="ARBA00031306"/>
    </source>
</evidence>
<evidence type="ECO:0000256" key="1">
    <source>
        <dbReference type="ARBA" id="ARBA00011955"/>
    </source>
</evidence>
<dbReference type="InterPro" id="IPR024932">
    <property type="entry name" value="ApbE"/>
</dbReference>
<comment type="cofactor">
    <cofactor evidence="11">
        <name>Mg(2+)</name>
        <dbReference type="ChEBI" id="CHEBI:18420"/>
    </cofactor>
    <cofactor evidence="11">
        <name>Mn(2+)</name>
        <dbReference type="ChEBI" id="CHEBI:29035"/>
    </cofactor>
    <text evidence="11">Magnesium. Can also use manganese.</text>
</comment>
<dbReference type="KEGG" id="fuv:JR347_05245"/>
<evidence type="ECO:0000256" key="10">
    <source>
        <dbReference type="PIRNR" id="PIRNR006268"/>
    </source>
</evidence>
<dbReference type="InterPro" id="IPR003374">
    <property type="entry name" value="ApbE-like_sf"/>
</dbReference>
<gene>
    <name evidence="13" type="ORF">JR347_05245</name>
</gene>
<feature type="binding site" evidence="11">
    <location>
        <position position="294"/>
    </location>
    <ligand>
        <name>Mg(2+)</name>
        <dbReference type="ChEBI" id="CHEBI:18420"/>
    </ligand>
</feature>
<dbReference type="GO" id="GO:0016740">
    <property type="term" value="F:transferase activity"/>
    <property type="evidence" value="ECO:0007669"/>
    <property type="project" value="UniProtKB-UniRule"/>
</dbReference>
<keyword evidence="4 10" id="KW-0808">Transferase</keyword>
<dbReference type="PIRSF" id="PIRSF006268">
    <property type="entry name" value="ApbE"/>
    <property type="match status" value="1"/>
</dbReference>
<evidence type="ECO:0000256" key="3">
    <source>
        <dbReference type="ARBA" id="ARBA00022630"/>
    </source>
</evidence>
<dbReference type="EMBL" id="CP070608">
    <property type="protein sequence ID" value="QSE98486.1"/>
    <property type="molecule type" value="Genomic_DNA"/>
</dbReference>
<dbReference type="RefSeq" id="WP_205723000.1">
    <property type="nucleotide sequence ID" value="NZ_CP070608.1"/>
</dbReference>
<comment type="catalytic activity">
    <reaction evidence="9 10">
        <text>L-threonyl-[protein] + FAD = FMN-L-threonyl-[protein] + AMP + H(+)</text>
        <dbReference type="Rhea" id="RHEA:36847"/>
        <dbReference type="Rhea" id="RHEA-COMP:11060"/>
        <dbReference type="Rhea" id="RHEA-COMP:11061"/>
        <dbReference type="ChEBI" id="CHEBI:15378"/>
        <dbReference type="ChEBI" id="CHEBI:30013"/>
        <dbReference type="ChEBI" id="CHEBI:57692"/>
        <dbReference type="ChEBI" id="CHEBI:74257"/>
        <dbReference type="ChEBI" id="CHEBI:456215"/>
        <dbReference type="EC" id="2.7.1.180"/>
    </reaction>
</comment>
<keyword evidence="12" id="KW-0472">Membrane</keyword>
<evidence type="ECO:0000256" key="12">
    <source>
        <dbReference type="SAM" id="Phobius"/>
    </source>
</evidence>
<evidence type="ECO:0000313" key="13">
    <source>
        <dbReference type="EMBL" id="QSE98486.1"/>
    </source>
</evidence>
<evidence type="ECO:0000256" key="5">
    <source>
        <dbReference type="ARBA" id="ARBA00022723"/>
    </source>
</evidence>
<keyword evidence="12" id="KW-0812">Transmembrane</keyword>
<dbReference type="Proteomes" id="UP000662783">
    <property type="component" value="Chromosome"/>
</dbReference>
<dbReference type="PANTHER" id="PTHR30040:SF2">
    <property type="entry name" value="FAD:PROTEIN FMN TRANSFERASE"/>
    <property type="match status" value="1"/>
</dbReference>
<accession>A0A975A246</accession>
<keyword evidence="5 10" id="KW-0479">Metal-binding</keyword>
<dbReference type="GO" id="GO:0046872">
    <property type="term" value="F:metal ion binding"/>
    <property type="evidence" value="ECO:0007669"/>
    <property type="project" value="UniProtKB-UniRule"/>
</dbReference>
<feature type="transmembrane region" description="Helical" evidence="12">
    <location>
        <begin position="7"/>
        <end position="24"/>
    </location>
</feature>
<dbReference type="EC" id="2.7.1.180" evidence="1 10"/>
<dbReference type="Pfam" id="PF02424">
    <property type="entry name" value="ApbE"/>
    <property type="match status" value="1"/>
</dbReference>
<reference evidence="13" key="1">
    <citation type="submission" date="2021-02" db="EMBL/GenBank/DDBJ databases">
        <title>Fulvivirga sp. S481 isolated from sea water.</title>
        <authorList>
            <person name="Bae S.S."/>
            <person name="Baek K."/>
        </authorList>
    </citation>
    <scope>NUCLEOTIDE SEQUENCE</scope>
    <source>
        <strain evidence="13">S481</strain>
    </source>
</reference>
<keyword evidence="7 10" id="KW-0460">Magnesium</keyword>
<keyword evidence="14" id="KW-1185">Reference proteome</keyword>
<feature type="binding site" evidence="11">
    <location>
        <position position="290"/>
    </location>
    <ligand>
        <name>Mg(2+)</name>
        <dbReference type="ChEBI" id="CHEBI:18420"/>
    </ligand>
</feature>
<protein>
    <recommendedName>
        <fullName evidence="2 10">FAD:protein FMN transferase</fullName>
        <ecNumber evidence="1 10">2.7.1.180</ecNumber>
    </recommendedName>
    <alternativeName>
        <fullName evidence="8 10">Flavin transferase</fullName>
    </alternativeName>
</protein>
<evidence type="ECO:0000256" key="4">
    <source>
        <dbReference type="ARBA" id="ARBA00022679"/>
    </source>
</evidence>
<dbReference type="SUPFAM" id="SSF143631">
    <property type="entry name" value="ApbE-like"/>
    <property type="match status" value="1"/>
</dbReference>
<evidence type="ECO:0000313" key="14">
    <source>
        <dbReference type="Proteomes" id="UP000662783"/>
    </source>
</evidence>
<evidence type="ECO:0000256" key="7">
    <source>
        <dbReference type="ARBA" id="ARBA00022842"/>
    </source>
</evidence>
<sequence>MTLRWKNILYTLGLFSAMFLVWHYRQDKTAELIWFQGKTMGPITYNVKYADPKKRNFKKEVDSLLVVFNQSLNTYIPTSEISKFNTSDEFQFKLPFFYEALSVSKDIYEKTEGAFDPSIGPYINAWGFGPEDGFIPDSVYIDSLSQFVGYEKVSFTNDIVTKSDSRVNISFSASAKGYGVDVVAEYLESKNIENYFVEIGGEVRVKGKNVASNKSWSVGILHPDSDELQQKFFAIVQLKDQALATSGNYFNYHIVEGVKYGHTIDPKTGYPIEHKLLSASVFAPTCHEADALATAFMVMGKETTIQFLENHKEYDAYLLFSNDDGSISAFATAGIENSIEKTQ</sequence>
<evidence type="ECO:0000256" key="11">
    <source>
        <dbReference type="PIRSR" id="PIRSR006268-2"/>
    </source>
</evidence>
<evidence type="ECO:0000256" key="2">
    <source>
        <dbReference type="ARBA" id="ARBA00016337"/>
    </source>
</evidence>
<keyword evidence="12" id="KW-1133">Transmembrane helix</keyword>
<organism evidence="13 14">
    <name type="scientific">Fulvivirga lutea</name>
    <dbReference type="NCBI Taxonomy" id="2810512"/>
    <lineage>
        <taxon>Bacteria</taxon>
        <taxon>Pseudomonadati</taxon>
        <taxon>Bacteroidota</taxon>
        <taxon>Cytophagia</taxon>
        <taxon>Cytophagales</taxon>
        <taxon>Fulvivirgaceae</taxon>
        <taxon>Fulvivirga</taxon>
    </lineage>
</organism>
<evidence type="ECO:0000256" key="6">
    <source>
        <dbReference type="ARBA" id="ARBA00022827"/>
    </source>
</evidence>
<keyword evidence="6 10" id="KW-0274">FAD</keyword>
<dbReference type="AlphaFoldDB" id="A0A975A246"/>
<comment type="similarity">
    <text evidence="10">Belongs to the ApbE family.</text>
</comment>